<dbReference type="PANTHER" id="PTHR42718:SF49">
    <property type="entry name" value="EXPORT PROTEIN"/>
    <property type="match status" value="1"/>
</dbReference>
<reference evidence="9" key="1">
    <citation type="submission" date="2022-12" db="EMBL/GenBank/DDBJ databases">
        <authorList>
            <person name="Krivoruchko A.V."/>
            <person name="Elkin A."/>
        </authorList>
    </citation>
    <scope>NUCLEOTIDE SEQUENCE</scope>
    <source>
        <strain evidence="9">IEGM 1388</strain>
    </source>
</reference>
<dbReference type="Gene3D" id="1.20.1250.20">
    <property type="entry name" value="MFS general substrate transporter like domains"/>
    <property type="match status" value="1"/>
</dbReference>
<dbReference type="PANTHER" id="PTHR42718">
    <property type="entry name" value="MAJOR FACILITATOR SUPERFAMILY MULTIDRUG TRANSPORTER MFSC"/>
    <property type="match status" value="1"/>
</dbReference>
<keyword evidence="4 7" id="KW-0812">Transmembrane</keyword>
<keyword evidence="3" id="KW-1003">Cell membrane</keyword>
<proteinExistence type="predicted"/>
<dbReference type="Proteomes" id="UP001067235">
    <property type="component" value="Unassembled WGS sequence"/>
</dbReference>
<feature type="transmembrane region" description="Helical" evidence="7">
    <location>
        <begin position="146"/>
        <end position="167"/>
    </location>
</feature>
<feature type="transmembrane region" description="Helical" evidence="7">
    <location>
        <begin position="15"/>
        <end position="35"/>
    </location>
</feature>
<evidence type="ECO:0000256" key="3">
    <source>
        <dbReference type="ARBA" id="ARBA00022475"/>
    </source>
</evidence>
<evidence type="ECO:0000256" key="4">
    <source>
        <dbReference type="ARBA" id="ARBA00022692"/>
    </source>
</evidence>
<feature type="transmembrane region" description="Helical" evidence="7">
    <location>
        <begin position="231"/>
        <end position="254"/>
    </location>
</feature>
<organism evidence="9 10">
    <name type="scientific">Gordonia rubripertincta</name>
    <name type="common">Rhodococcus corallinus</name>
    <dbReference type="NCBI Taxonomy" id="36822"/>
    <lineage>
        <taxon>Bacteria</taxon>
        <taxon>Bacillati</taxon>
        <taxon>Actinomycetota</taxon>
        <taxon>Actinomycetes</taxon>
        <taxon>Mycobacteriales</taxon>
        <taxon>Gordoniaceae</taxon>
        <taxon>Gordonia</taxon>
    </lineage>
</organism>
<evidence type="ECO:0000313" key="10">
    <source>
        <dbReference type="Proteomes" id="UP001067235"/>
    </source>
</evidence>
<feature type="transmembrane region" description="Helical" evidence="7">
    <location>
        <begin position="119"/>
        <end position="139"/>
    </location>
</feature>
<protein>
    <submittedName>
        <fullName evidence="9">MFS transporter</fullName>
    </submittedName>
</protein>
<evidence type="ECO:0000256" key="6">
    <source>
        <dbReference type="ARBA" id="ARBA00023136"/>
    </source>
</evidence>
<dbReference type="NCBIfam" id="TIGR00711">
    <property type="entry name" value="efflux_EmrB"/>
    <property type="match status" value="1"/>
</dbReference>
<dbReference type="InterPro" id="IPR020846">
    <property type="entry name" value="MFS_dom"/>
</dbReference>
<gene>
    <name evidence="9" type="ORF">O4213_16195</name>
</gene>
<evidence type="ECO:0000256" key="2">
    <source>
        <dbReference type="ARBA" id="ARBA00022448"/>
    </source>
</evidence>
<evidence type="ECO:0000256" key="5">
    <source>
        <dbReference type="ARBA" id="ARBA00022989"/>
    </source>
</evidence>
<name>A0ABT4MWY4_GORRU</name>
<dbReference type="Pfam" id="PF07690">
    <property type="entry name" value="MFS_1"/>
    <property type="match status" value="1"/>
</dbReference>
<keyword evidence="5 7" id="KW-1133">Transmembrane helix</keyword>
<feature type="transmembrane region" description="Helical" evidence="7">
    <location>
        <begin position="173"/>
        <end position="192"/>
    </location>
</feature>
<feature type="transmembrane region" description="Helical" evidence="7">
    <location>
        <begin position="204"/>
        <end position="225"/>
    </location>
</feature>
<dbReference type="RefSeq" id="WP_084839161.1">
    <property type="nucleotide sequence ID" value="NZ_JAPWIE010000004.1"/>
</dbReference>
<dbReference type="InterPro" id="IPR036259">
    <property type="entry name" value="MFS_trans_sf"/>
</dbReference>
<feature type="transmembrane region" description="Helical" evidence="7">
    <location>
        <begin position="341"/>
        <end position="358"/>
    </location>
</feature>
<feature type="domain" description="Major facilitator superfamily (MFS) profile" evidence="8">
    <location>
        <begin position="17"/>
        <end position="479"/>
    </location>
</feature>
<dbReference type="Gene3D" id="1.20.1720.10">
    <property type="entry name" value="Multidrug resistance protein D"/>
    <property type="match status" value="1"/>
</dbReference>
<feature type="transmembrane region" description="Helical" evidence="7">
    <location>
        <begin position="364"/>
        <end position="382"/>
    </location>
</feature>
<comment type="caution">
    <text evidence="9">The sequence shown here is derived from an EMBL/GenBank/DDBJ whole genome shotgun (WGS) entry which is preliminary data.</text>
</comment>
<feature type="transmembrane region" description="Helical" evidence="7">
    <location>
        <begin position="55"/>
        <end position="76"/>
    </location>
</feature>
<dbReference type="InterPro" id="IPR011701">
    <property type="entry name" value="MFS"/>
</dbReference>
<evidence type="ECO:0000256" key="1">
    <source>
        <dbReference type="ARBA" id="ARBA00004651"/>
    </source>
</evidence>
<sequence length="492" mass="51457">MTAPQAPAVPTRNSWLTLVAMTGSLSMIMLDQTVVTVALPTMTRELPLSPTGQQWVVNAYVLAMAATVALGGKLGAKYGPVTTFRAGVVIFFLASAMCGLAPSGSFGEEWIIIARSTQGLGAALMMPVSATIVMGAFPLSMRGKAMAVYVGISQIFLAVGPLLGGALTEWVSWRAVFWLNVPVGIIALLLVARARPDNAKQPSSVIKPIPVALMIIGLGVSVYAIQQAGTWGWGSTKTLGLLAAGILVTAIFVWSQLKTPDPLVQVQMLARRAFLGNVTVLFATQFSLLAIVLYSTLYVQDLLGYSPMMAGVAALPLIFPLAVGAQLAGRWYDKQGVRPPVIAGMAVATVGVVVWAATFSQLEYVVQIPGMVITGFGLGLVFSPVNTDALGRVGAAERAQASGIVQTVRQLGGTLGVAVIGAIVLAQQREGTQAAHASRNPKQEIIDNSADAIAIGFYAAAAVFAVGLVASYFLLSKERVVEDPDTVPAESF</sequence>
<keyword evidence="2" id="KW-0813">Transport</keyword>
<evidence type="ECO:0000259" key="8">
    <source>
        <dbReference type="PROSITE" id="PS50850"/>
    </source>
</evidence>
<feature type="transmembrane region" description="Helical" evidence="7">
    <location>
        <begin position="309"/>
        <end position="329"/>
    </location>
</feature>
<keyword evidence="6 7" id="KW-0472">Membrane</keyword>
<dbReference type="InterPro" id="IPR004638">
    <property type="entry name" value="EmrB-like"/>
</dbReference>
<feature type="transmembrane region" description="Helical" evidence="7">
    <location>
        <begin position="452"/>
        <end position="475"/>
    </location>
</feature>
<feature type="transmembrane region" description="Helical" evidence="7">
    <location>
        <begin position="274"/>
        <end position="297"/>
    </location>
</feature>
<feature type="transmembrane region" description="Helical" evidence="7">
    <location>
        <begin position="88"/>
        <end position="107"/>
    </location>
</feature>
<dbReference type="SUPFAM" id="SSF103473">
    <property type="entry name" value="MFS general substrate transporter"/>
    <property type="match status" value="1"/>
</dbReference>
<evidence type="ECO:0000313" key="9">
    <source>
        <dbReference type="EMBL" id="MCZ4551533.1"/>
    </source>
</evidence>
<dbReference type="PROSITE" id="PS50850">
    <property type="entry name" value="MFS"/>
    <property type="match status" value="1"/>
</dbReference>
<keyword evidence="10" id="KW-1185">Reference proteome</keyword>
<dbReference type="CDD" id="cd17321">
    <property type="entry name" value="MFS_MMR_MDR_like"/>
    <property type="match status" value="1"/>
</dbReference>
<dbReference type="EMBL" id="JAPWIE010000004">
    <property type="protein sequence ID" value="MCZ4551533.1"/>
    <property type="molecule type" value="Genomic_DNA"/>
</dbReference>
<accession>A0ABT4MWY4</accession>
<evidence type="ECO:0000256" key="7">
    <source>
        <dbReference type="SAM" id="Phobius"/>
    </source>
</evidence>
<comment type="subcellular location">
    <subcellularLocation>
        <location evidence="1">Cell membrane</location>
        <topology evidence="1">Multi-pass membrane protein</topology>
    </subcellularLocation>
</comment>